<dbReference type="KEGG" id="tvl:FAZ95_28720"/>
<keyword evidence="2" id="KW-1185">Reference proteome</keyword>
<dbReference type="AlphaFoldDB" id="A0A4P8IYK9"/>
<dbReference type="RefSeq" id="WP_137335846.1">
    <property type="nucleotide sequence ID" value="NZ_CP040078.1"/>
</dbReference>
<organism evidence="1 2">
    <name type="scientific">Trinickia violacea</name>
    <dbReference type="NCBI Taxonomy" id="2571746"/>
    <lineage>
        <taxon>Bacteria</taxon>
        <taxon>Pseudomonadati</taxon>
        <taxon>Pseudomonadota</taxon>
        <taxon>Betaproteobacteria</taxon>
        <taxon>Burkholderiales</taxon>
        <taxon>Burkholderiaceae</taxon>
        <taxon>Trinickia</taxon>
    </lineage>
</organism>
<proteinExistence type="predicted"/>
<accession>A0A4P8IYK9</accession>
<name>A0A4P8IYK9_9BURK</name>
<dbReference type="EMBL" id="CP040078">
    <property type="protein sequence ID" value="QCP53075.1"/>
    <property type="molecule type" value="Genomic_DNA"/>
</dbReference>
<dbReference type="Proteomes" id="UP000298656">
    <property type="component" value="Chromosome 2"/>
</dbReference>
<reference evidence="1 2" key="1">
    <citation type="submission" date="2019-05" db="EMBL/GenBank/DDBJ databases">
        <title>Burkholderia sp. DHOD12, isolated from subtropical forest soil.</title>
        <authorList>
            <person name="Gao Z.-H."/>
            <person name="Qiu L.-H."/>
        </authorList>
    </citation>
    <scope>NUCLEOTIDE SEQUENCE [LARGE SCALE GENOMIC DNA]</scope>
    <source>
        <strain evidence="1 2">DHOD12</strain>
    </source>
</reference>
<sequence length="134" mass="13572">MSAKLIAGTHVIMLKATNSVGVSSTATVTVQALSGNDYPTVNILSYYDGDYNFAAGNVETLVGTATDPVDATLPDSAFVWTDSTDGLLGTGKTISVVLSGTPGVFTDHLVTLTVTNSAGHKGAASLHLGVGTIN</sequence>
<evidence type="ECO:0000313" key="1">
    <source>
        <dbReference type="EMBL" id="QCP53075.1"/>
    </source>
</evidence>
<gene>
    <name evidence="1" type="ORF">FAZ95_28720</name>
</gene>
<protein>
    <submittedName>
        <fullName evidence="1">Uncharacterized protein</fullName>
    </submittedName>
</protein>
<evidence type="ECO:0000313" key="2">
    <source>
        <dbReference type="Proteomes" id="UP000298656"/>
    </source>
</evidence>